<dbReference type="InterPro" id="IPR007214">
    <property type="entry name" value="YbaK/aa-tRNA-synth-assoc-dom"/>
</dbReference>
<dbReference type="Gene3D" id="3.30.110.30">
    <property type="entry name" value="C-terminal domain of ProRS"/>
    <property type="match status" value="1"/>
</dbReference>
<dbReference type="PROSITE" id="PS50862">
    <property type="entry name" value="AA_TRNA_LIGASE_II"/>
    <property type="match status" value="1"/>
</dbReference>
<dbReference type="Gene3D" id="3.30.930.10">
    <property type="entry name" value="Bira Bifunctional Protein, Domain 2"/>
    <property type="match status" value="1"/>
</dbReference>
<dbReference type="InterPro" id="IPR045864">
    <property type="entry name" value="aa-tRNA-synth_II/BPL/LPL"/>
</dbReference>
<evidence type="ECO:0000256" key="1">
    <source>
        <dbReference type="ARBA" id="ARBA00012831"/>
    </source>
</evidence>
<dbReference type="FunCoup" id="D8LNW5">
    <property type="interactions" value="181"/>
</dbReference>
<dbReference type="Gene3D" id="1.20.1050.130">
    <property type="match status" value="1"/>
</dbReference>
<dbReference type="EC" id="6.1.1.15" evidence="1"/>
<dbReference type="Gene3D" id="3.90.960.10">
    <property type="entry name" value="YbaK/aminoacyl-tRNA synthetase-associated domain"/>
    <property type="match status" value="1"/>
</dbReference>
<dbReference type="OrthoDB" id="1350766at2759"/>
<dbReference type="GO" id="GO:0004827">
    <property type="term" value="F:proline-tRNA ligase activity"/>
    <property type="evidence" value="ECO:0007669"/>
    <property type="project" value="UniProtKB-EC"/>
</dbReference>
<dbReference type="EMBL" id="FN649760">
    <property type="protein sequence ID" value="CBN78325.1"/>
    <property type="molecule type" value="Genomic_DNA"/>
</dbReference>
<comment type="catalytic activity">
    <reaction evidence="8">
        <text>tRNA(Pro) + L-proline + ATP = L-prolyl-tRNA(Pro) + AMP + diphosphate</text>
        <dbReference type="Rhea" id="RHEA:14305"/>
        <dbReference type="Rhea" id="RHEA-COMP:9700"/>
        <dbReference type="Rhea" id="RHEA-COMP:9702"/>
        <dbReference type="ChEBI" id="CHEBI:30616"/>
        <dbReference type="ChEBI" id="CHEBI:33019"/>
        <dbReference type="ChEBI" id="CHEBI:60039"/>
        <dbReference type="ChEBI" id="CHEBI:78442"/>
        <dbReference type="ChEBI" id="CHEBI:78532"/>
        <dbReference type="ChEBI" id="CHEBI:456215"/>
        <dbReference type="EC" id="6.1.1.15"/>
    </reaction>
</comment>
<evidence type="ECO:0000256" key="5">
    <source>
        <dbReference type="ARBA" id="ARBA00022917"/>
    </source>
</evidence>
<gene>
    <name evidence="11" type="ORF">Esi_0005_0252</name>
</gene>
<dbReference type="InterPro" id="IPR036282">
    <property type="entry name" value="Glutathione-S-Trfase_C_sf"/>
</dbReference>
<dbReference type="SUPFAM" id="SSF55681">
    <property type="entry name" value="Class II aaRS and biotin synthetases"/>
    <property type="match status" value="1"/>
</dbReference>
<keyword evidence="5" id="KW-0648">Protein biosynthesis</keyword>
<evidence type="ECO:0000256" key="2">
    <source>
        <dbReference type="ARBA" id="ARBA00022598"/>
    </source>
</evidence>
<dbReference type="InterPro" id="IPR004499">
    <property type="entry name" value="Pro-tRNA-ligase_IIa_arc-type"/>
</dbReference>
<dbReference type="InterPro" id="IPR036754">
    <property type="entry name" value="YbaK/aa-tRNA-synt-asso_dom_sf"/>
</dbReference>
<accession>D8LNW5</accession>
<evidence type="ECO:0000259" key="10">
    <source>
        <dbReference type="PROSITE" id="PS50862"/>
    </source>
</evidence>
<dbReference type="PRINTS" id="PR01046">
    <property type="entry name" value="TRNASYNTHPRO"/>
</dbReference>
<keyword evidence="12" id="KW-1185">Reference proteome</keyword>
<dbReference type="Pfam" id="PF00587">
    <property type="entry name" value="tRNA-synt_2b"/>
    <property type="match status" value="1"/>
</dbReference>
<dbReference type="Pfam" id="PF00043">
    <property type="entry name" value="GST_C"/>
    <property type="match status" value="1"/>
</dbReference>
<keyword evidence="2 11" id="KW-0436">Ligase</keyword>
<dbReference type="SUPFAM" id="SSF55826">
    <property type="entry name" value="YbaK/ProRS associated domain"/>
    <property type="match status" value="1"/>
</dbReference>
<dbReference type="CDD" id="cd04335">
    <property type="entry name" value="PrdX_deacylase"/>
    <property type="match status" value="1"/>
</dbReference>
<evidence type="ECO:0000256" key="7">
    <source>
        <dbReference type="ARBA" id="ARBA00029731"/>
    </source>
</evidence>
<organism evidence="11 12">
    <name type="scientific">Ectocarpus siliculosus</name>
    <name type="common">Brown alga</name>
    <name type="synonym">Conferva siliculosa</name>
    <dbReference type="NCBI Taxonomy" id="2880"/>
    <lineage>
        <taxon>Eukaryota</taxon>
        <taxon>Sar</taxon>
        <taxon>Stramenopiles</taxon>
        <taxon>Ochrophyta</taxon>
        <taxon>PX clade</taxon>
        <taxon>Phaeophyceae</taxon>
        <taxon>Ectocarpales</taxon>
        <taxon>Ectocarpaceae</taxon>
        <taxon>Ectocarpus</taxon>
    </lineage>
</organism>
<feature type="region of interest" description="Disordered" evidence="9">
    <location>
        <begin position="157"/>
        <end position="177"/>
    </location>
</feature>
<evidence type="ECO:0000313" key="11">
    <source>
        <dbReference type="EMBL" id="CBN78325.1"/>
    </source>
</evidence>
<dbReference type="Pfam" id="PF09180">
    <property type="entry name" value="ProRS-C_1"/>
    <property type="match status" value="1"/>
</dbReference>
<evidence type="ECO:0000313" key="12">
    <source>
        <dbReference type="Proteomes" id="UP000002630"/>
    </source>
</evidence>
<dbReference type="Proteomes" id="UP000002630">
    <property type="component" value="Unassembled WGS sequence"/>
</dbReference>
<dbReference type="SUPFAM" id="SSF52954">
    <property type="entry name" value="Class II aaRS ABD-related"/>
    <property type="match status" value="1"/>
</dbReference>
<dbReference type="HAMAP" id="MF_01571">
    <property type="entry name" value="Pro_tRNA_synth_type3"/>
    <property type="match status" value="1"/>
</dbReference>
<dbReference type="InterPro" id="IPR004046">
    <property type="entry name" value="GST_C"/>
</dbReference>
<dbReference type="FunFam" id="3.30.110.30:FF:000001">
    <property type="entry name" value="Bifunctional glutamate/proline--tRNA ligase"/>
    <property type="match status" value="1"/>
</dbReference>
<sequence>MELRASAKCSAAAKACLVAGRYAGVTLAEVVDDTAADVVLRLGGDAGDVQGAEAVLRHIGGLNPSALLAGDGDAERSLVDEWLKFASTMQAGDVSAATAALEKRLEQNTFLAGQRVTLADVAVCCKMIGHAEGLTPAVARWMGTCVNQPHFKAVVDGSSAATPPSAEAASSTTTTPVFSEPKLLDGFEEGNKSLDKLKELGIEGALFEHHRAMTVPEQEMALRGVSGDKTKNLFLKDKKAGLILVTVRHDRPTDMKTLAKLLGFPGKVSLRFADAATLDSVLGVVQGAVSPLAVVNDVEGVARLAMDKSVMEAEEVLVHPLRNDRSVRIKAADLVKYVTACGHAPTVLDFSAVKEAPADPESVRNAAAVKIDPNAAKKSVAKAKQAAKKVKHERSDPNSKAGMKKETLLAITASKFDDFPTWYREVITLSEMIDYYDISGCYILRPWAYQMWEAIQQWMDKEIKELDVQNSYFPLFVSKKALEAEKAHVEGFAAEVAWVTKSGEDDLEEPIAVRPTSETIMYPAFSRWIRSHRDLPLKLNQWSNVVRWEFKNPTPFLRTREFLWQEGHTAHASFEDADKMVIQALELYRRVYEELLAVPVIMGTKTEAEKFAGGHKTTTVEAYISGTGRAIQGATSHHLGQNFGKMFKIQYEDENGEQAIPWQTSWGLTTRTLGVCVMCHGDDQGLVLPPRVAPLQAVIIPIVTKKVKLETIVEFADPIVKSLKAAGVRVKFDDRINYTAGWKYNHWEQKGVPIRLEVGPRDIESKQTVMARRDTGEKITVPEDEITSKVVELLETIQANLLARLTAERDDHFTRVTEWEDFVPALNRNDIVLTPFCNETEWEEKVKTLSRAEALKEGEVELATTATSVAAKTLCIPHDQPDLPEGTPCFISGKPATCWVLWGRSY</sequence>
<dbReference type="SMART" id="SM00946">
    <property type="entry name" value="ProRS-C_1"/>
    <property type="match status" value="1"/>
</dbReference>
<dbReference type="GO" id="GO:0005737">
    <property type="term" value="C:cytoplasm"/>
    <property type="evidence" value="ECO:0007669"/>
    <property type="project" value="InterPro"/>
</dbReference>
<proteinExistence type="inferred from homology"/>
<dbReference type="GO" id="GO:0006433">
    <property type="term" value="P:prolyl-tRNA aminoacylation"/>
    <property type="evidence" value="ECO:0007669"/>
    <property type="project" value="InterPro"/>
</dbReference>
<reference evidence="11 12" key="1">
    <citation type="journal article" date="2010" name="Nature">
        <title>The Ectocarpus genome and the independent evolution of multicellularity in brown algae.</title>
        <authorList>
            <person name="Cock J.M."/>
            <person name="Sterck L."/>
            <person name="Rouze P."/>
            <person name="Scornet D."/>
            <person name="Allen A.E."/>
            <person name="Amoutzias G."/>
            <person name="Anthouard V."/>
            <person name="Artiguenave F."/>
            <person name="Aury J.M."/>
            <person name="Badger J.H."/>
            <person name="Beszteri B."/>
            <person name="Billiau K."/>
            <person name="Bonnet E."/>
            <person name="Bothwell J.H."/>
            <person name="Bowler C."/>
            <person name="Boyen C."/>
            <person name="Brownlee C."/>
            <person name="Carrano C.J."/>
            <person name="Charrier B."/>
            <person name="Cho G.Y."/>
            <person name="Coelho S.M."/>
            <person name="Collen J."/>
            <person name="Corre E."/>
            <person name="Da Silva C."/>
            <person name="Delage L."/>
            <person name="Delaroque N."/>
            <person name="Dittami S.M."/>
            <person name="Doulbeau S."/>
            <person name="Elias M."/>
            <person name="Farnham G."/>
            <person name="Gachon C.M."/>
            <person name="Gschloessl B."/>
            <person name="Heesch S."/>
            <person name="Jabbari K."/>
            <person name="Jubin C."/>
            <person name="Kawai H."/>
            <person name="Kimura K."/>
            <person name="Kloareg B."/>
            <person name="Kupper F.C."/>
            <person name="Lang D."/>
            <person name="Le Bail A."/>
            <person name="Leblanc C."/>
            <person name="Lerouge P."/>
            <person name="Lohr M."/>
            <person name="Lopez P.J."/>
            <person name="Martens C."/>
            <person name="Maumus F."/>
            <person name="Michel G."/>
            <person name="Miranda-Saavedra D."/>
            <person name="Morales J."/>
            <person name="Moreau H."/>
            <person name="Motomura T."/>
            <person name="Nagasato C."/>
            <person name="Napoli C.A."/>
            <person name="Nelson D.R."/>
            <person name="Nyvall-Collen P."/>
            <person name="Peters A.F."/>
            <person name="Pommier C."/>
            <person name="Potin P."/>
            <person name="Poulain J."/>
            <person name="Quesneville H."/>
            <person name="Read B."/>
            <person name="Rensing S.A."/>
            <person name="Ritter A."/>
            <person name="Rousvoal S."/>
            <person name="Samanta M."/>
            <person name="Samson G."/>
            <person name="Schroeder D.C."/>
            <person name="Segurens B."/>
            <person name="Strittmatter M."/>
            <person name="Tonon T."/>
            <person name="Tregear J.W."/>
            <person name="Valentin K."/>
            <person name="von Dassow P."/>
            <person name="Yamagishi T."/>
            <person name="Van de Peer Y."/>
            <person name="Wincker P."/>
        </authorList>
    </citation>
    <scope>NUCLEOTIDE SEQUENCE [LARGE SCALE GENOMIC DNA]</scope>
    <source>
        <strain evidence="12">Ec32 / CCAP1310/4</strain>
    </source>
</reference>
<keyword evidence="6" id="KW-0030">Aminoacyl-tRNA synthetase</keyword>
<dbReference type="Pfam" id="PF03129">
    <property type="entry name" value="HGTP_anticodon"/>
    <property type="match status" value="1"/>
</dbReference>
<dbReference type="FunFam" id="3.30.930.10:FF:000007">
    <property type="entry name" value="Bifunctional glutamate/proline--tRNA ligase"/>
    <property type="match status" value="1"/>
</dbReference>
<dbReference type="PANTHER" id="PTHR43382:SF2">
    <property type="entry name" value="BIFUNCTIONAL GLUTAMATE_PROLINE--TRNA LIGASE"/>
    <property type="match status" value="1"/>
</dbReference>
<dbReference type="SUPFAM" id="SSF47616">
    <property type="entry name" value="GST C-terminal domain-like"/>
    <property type="match status" value="1"/>
</dbReference>
<dbReference type="FunFam" id="3.90.960.10:FF:000005">
    <property type="entry name" value="Putative prolyl-tRNA synthetase"/>
    <property type="match status" value="1"/>
</dbReference>
<dbReference type="InterPro" id="IPR004154">
    <property type="entry name" value="Anticodon-bd"/>
</dbReference>
<keyword evidence="4" id="KW-0067">ATP-binding</keyword>
<evidence type="ECO:0000256" key="6">
    <source>
        <dbReference type="ARBA" id="ARBA00023146"/>
    </source>
</evidence>
<dbReference type="eggNOG" id="KOG0867">
    <property type="taxonomic scope" value="Eukaryota"/>
</dbReference>
<evidence type="ECO:0000256" key="9">
    <source>
        <dbReference type="SAM" id="MobiDB-lite"/>
    </source>
</evidence>
<dbReference type="CDD" id="cd00778">
    <property type="entry name" value="ProRS_core_arch_euk"/>
    <property type="match status" value="1"/>
</dbReference>
<evidence type="ECO:0000256" key="8">
    <source>
        <dbReference type="ARBA" id="ARBA00047671"/>
    </source>
</evidence>
<dbReference type="InterPro" id="IPR002316">
    <property type="entry name" value="Pro-tRNA-ligase_IIa"/>
</dbReference>
<dbReference type="InterPro" id="IPR006195">
    <property type="entry name" value="aa-tRNA-synth_II"/>
</dbReference>
<feature type="compositionally biased region" description="Low complexity" evidence="9">
    <location>
        <begin position="158"/>
        <end position="176"/>
    </location>
</feature>
<dbReference type="NCBIfam" id="TIGR00408">
    <property type="entry name" value="proS_fam_I"/>
    <property type="match status" value="1"/>
</dbReference>
<dbReference type="GO" id="GO:0017101">
    <property type="term" value="C:aminoacyl-tRNA synthetase multienzyme complex"/>
    <property type="evidence" value="ECO:0007669"/>
    <property type="project" value="TreeGrafter"/>
</dbReference>
<dbReference type="InterPro" id="IPR016061">
    <property type="entry name" value="Pro-tRNA_ligase_II_C"/>
</dbReference>
<protein>
    <recommendedName>
        <fullName evidence="1">proline--tRNA ligase</fullName>
        <ecNumber evidence="1">6.1.1.15</ecNumber>
    </recommendedName>
    <alternativeName>
        <fullName evidence="7">Prolyl-tRNA synthetase</fullName>
    </alternativeName>
</protein>
<dbReference type="eggNOG" id="KOG4163">
    <property type="taxonomic scope" value="Eukaryota"/>
</dbReference>
<dbReference type="InterPro" id="IPR033721">
    <property type="entry name" value="ProRS_core_arch_euk"/>
</dbReference>
<dbReference type="AlphaFoldDB" id="D8LNW5"/>
<dbReference type="Gene3D" id="3.40.50.800">
    <property type="entry name" value="Anticodon-binding domain"/>
    <property type="match status" value="1"/>
</dbReference>
<dbReference type="GO" id="GO:0002161">
    <property type="term" value="F:aminoacyl-tRNA deacylase activity"/>
    <property type="evidence" value="ECO:0007669"/>
    <property type="project" value="InterPro"/>
</dbReference>
<dbReference type="STRING" id="2880.D8LNW5"/>
<evidence type="ECO:0000256" key="4">
    <source>
        <dbReference type="ARBA" id="ARBA00022840"/>
    </source>
</evidence>
<dbReference type="PANTHER" id="PTHR43382">
    <property type="entry name" value="PROLYL-TRNA SYNTHETASE"/>
    <property type="match status" value="1"/>
</dbReference>
<evidence type="ECO:0000256" key="3">
    <source>
        <dbReference type="ARBA" id="ARBA00022741"/>
    </source>
</evidence>
<dbReference type="FunFam" id="3.40.50.800:FF:000005">
    <property type="entry name" value="bifunctional glutamate/proline--tRNA ligase"/>
    <property type="match status" value="1"/>
</dbReference>
<dbReference type="Pfam" id="PF04073">
    <property type="entry name" value="tRNA_edit"/>
    <property type="match status" value="1"/>
</dbReference>
<dbReference type="InterPro" id="IPR002314">
    <property type="entry name" value="aa-tRNA-synt_IIb"/>
</dbReference>
<feature type="domain" description="Aminoacyl-transfer RNA synthetases class-II family profile" evidence="10">
    <location>
        <begin position="449"/>
        <end position="689"/>
    </location>
</feature>
<dbReference type="SUPFAM" id="SSF64586">
    <property type="entry name" value="C-terminal domain of ProRS"/>
    <property type="match status" value="1"/>
</dbReference>
<dbReference type="InterPro" id="IPR017449">
    <property type="entry name" value="Pro-tRNA_synth_II"/>
</dbReference>
<dbReference type="InParanoid" id="D8LNW5"/>
<name>D8LNW5_ECTSI</name>
<dbReference type="InterPro" id="IPR036621">
    <property type="entry name" value="Anticodon-bd_dom_sf"/>
</dbReference>
<dbReference type="GO" id="GO:0005524">
    <property type="term" value="F:ATP binding"/>
    <property type="evidence" value="ECO:0007669"/>
    <property type="project" value="UniProtKB-KW"/>
</dbReference>
<keyword evidence="3" id="KW-0547">Nucleotide-binding</keyword>
<dbReference type="CDD" id="cd00862">
    <property type="entry name" value="ProRS_anticodon_zinc"/>
    <property type="match status" value="1"/>
</dbReference>